<gene>
    <name evidence="1" type="ORF">GBF38_020955</name>
</gene>
<dbReference type="EMBL" id="CM024800">
    <property type="protein sequence ID" value="KAG8012960.1"/>
    <property type="molecule type" value="Genomic_DNA"/>
</dbReference>
<name>A0ACB7FFZ8_NIBAL</name>
<proteinExistence type="predicted"/>
<evidence type="ECO:0000313" key="2">
    <source>
        <dbReference type="Proteomes" id="UP000805704"/>
    </source>
</evidence>
<keyword evidence="2" id="KW-1185">Reference proteome</keyword>
<sequence length="86" mass="9436">MSVSGMKKQLHKASQVTVTNRAEPGQTGLVIYGIYRGGVNVSVCAPVFYCDTRPAGRPGPIIRPEPDPNQTRTRPRSDHQVFDLIT</sequence>
<evidence type="ECO:0000313" key="1">
    <source>
        <dbReference type="EMBL" id="KAG8012960.1"/>
    </source>
</evidence>
<organism evidence="1 2">
    <name type="scientific">Nibea albiflora</name>
    <name type="common">Yellow drum</name>
    <name type="synonym">Corvina albiflora</name>
    <dbReference type="NCBI Taxonomy" id="240163"/>
    <lineage>
        <taxon>Eukaryota</taxon>
        <taxon>Metazoa</taxon>
        <taxon>Chordata</taxon>
        <taxon>Craniata</taxon>
        <taxon>Vertebrata</taxon>
        <taxon>Euteleostomi</taxon>
        <taxon>Actinopterygii</taxon>
        <taxon>Neopterygii</taxon>
        <taxon>Teleostei</taxon>
        <taxon>Neoteleostei</taxon>
        <taxon>Acanthomorphata</taxon>
        <taxon>Eupercaria</taxon>
        <taxon>Sciaenidae</taxon>
        <taxon>Nibea</taxon>
    </lineage>
</organism>
<protein>
    <submittedName>
        <fullName evidence="1">Uncharacterized protein</fullName>
    </submittedName>
</protein>
<dbReference type="Proteomes" id="UP000805704">
    <property type="component" value="Chromosome 12"/>
</dbReference>
<comment type="caution">
    <text evidence="1">The sequence shown here is derived from an EMBL/GenBank/DDBJ whole genome shotgun (WGS) entry which is preliminary data.</text>
</comment>
<reference evidence="1" key="1">
    <citation type="submission" date="2020-04" db="EMBL/GenBank/DDBJ databases">
        <title>A chromosome-scale assembly and high-density genetic map of the yellow drum (Nibea albiflora) genome.</title>
        <authorList>
            <person name="Xu D."/>
            <person name="Zhang W."/>
            <person name="Chen R."/>
            <person name="Tan P."/>
            <person name="Wang L."/>
            <person name="Song H."/>
            <person name="Tian L."/>
            <person name="Zhu Q."/>
            <person name="Wang B."/>
        </authorList>
    </citation>
    <scope>NUCLEOTIDE SEQUENCE</scope>
    <source>
        <strain evidence="1">ZJHYS-2018</strain>
    </source>
</reference>
<accession>A0ACB7FFZ8</accession>